<accession>A0AAN9SF45</accession>
<reference evidence="2 3" key="1">
    <citation type="submission" date="2024-01" db="EMBL/GenBank/DDBJ databases">
        <title>The genomes of 5 underutilized Papilionoideae crops provide insights into root nodulation and disease resistanc.</title>
        <authorList>
            <person name="Jiang F."/>
        </authorList>
    </citation>
    <scope>NUCLEOTIDE SEQUENCE [LARGE SCALE GENOMIC DNA]</scope>
    <source>
        <strain evidence="2">DUOXIRENSHENG_FW03</strain>
        <tissue evidence="2">Leaves</tissue>
    </source>
</reference>
<evidence type="ECO:0000313" key="3">
    <source>
        <dbReference type="Proteomes" id="UP001386955"/>
    </source>
</evidence>
<dbReference type="Proteomes" id="UP001386955">
    <property type="component" value="Unassembled WGS sequence"/>
</dbReference>
<dbReference type="EMBL" id="JAYMYS010000004">
    <property type="protein sequence ID" value="KAK7394761.1"/>
    <property type="molecule type" value="Genomic_DNA"/>
</dbReference>
<dbReference type="AlphaFoldDB" id="A0AAN9SF45"/>
<feature type="transmembrane region" description="Helical" evidence="1">
    <location>
        <begin position="98"/>
        <end position="126"/>
    </location>
</feature>
<comment type="caution">
    <text evidence="2">The sequence shown here is derived from an EMBL/GenBank/DDBJ whole genome shotgun (WGS) entry which is preliminary data.</text>
</comment>
<keyword evidence="1" id="KW-1133">Transmembrane helix</keyword>
<organism evidence="2 3">
    <name type="scientific">Psophocarpus tetragonolobus</name>
    <name type="common">Winged bean</name>
    <name type="synonym">Dolichos tetragonolobus</name>
    <dbReference type="NCBI Taxonomy" id="3891"/>
    <lineage>
        <taxon>Eukaryota</taxon>
        <taxon>Viridiplantae</taxon>
        <taxon>Streptophyta</taxon>
        <taxon>Embryophyta</taxon>
        <taxon>Tracheophyta</taxon>
        <taxon>Spermatophyta</taxon>
        <taxon>Magnoliopsida</taxon>
        <taxon>eudicotyledons</taxon>
        <taxon>Gunneridae</taxon>
        <taxon>Pentapetalae</taxon>
        <taxon>rosids</taxon>
        <taxon>fabids</taxon>
        <taxon>Fabales</taxon>
        <taxon>Fabaceae</taxon>
        <taxon>Papilionoideae</taxon>
        <taxon>50 kb inversion clade</taxon>
        <taxon>NPAAA clade</taxon>
        <taxon>indigoferoid/millettioid clade</taxon>
        <taxon>Phaseoleae</taxon>
        <taxon>Psophocarpus</taxon>
    </lineage>
</organism>
<evidence type="ECO:0000256" key="1">
    <source>
        <dbReference type="SAM" id="Phobius"/>
    </source>
</evidence>
<sequence length="174" mass="19824">MDVCAKHLCSDDFDAKIENRTENRDTPKAQTFSSVEFYNTDTKAHRMGPHLYHTVSTRTYSSSSSATLHQTPTTLGGNGVQEFTFEWEFFWELLHGDVLLLLTGTWMLLMCYAMGFCLNCFLFPVLEERGGSLNKGGWRIESKNARIIGCTRLRPRGVLYEPRQQKVDNTLLAS</sequence>
<keyword evidence="3" id="KW-1185">Reference proteome</keyword>
<name>A0AAN9SF45_PSOTE</name>
<protein>
    <submittedName>
        <fullName evidence="2">Uncharacterized protein</fullName>
    </submittedName>
</protein>
<keyword evidence="1" id="KW-0812">Transmembrane</keyword>
<gene>
    <name evidence="2" type="ORF">VNO78_15299</name>
</gene>
<evidence type="ECO:0000313" key="2">
    <source>
        <dbReference type="EMBL" id="KAK7394761.1"/>
    </source>
</evidence>
<keyword evidence="1" id="KW-0472">Membrane</keyword>
<proteinExistence type="predicted"/>